<dbReference type="Proteomes" id="UP000053370">
    <property type="component" value="Unassembled WGS sequence"/>
</dbReference>
<dbReference type="AlphaFoldDB" id="A0A0K8P9J4"/>
<evidence type="ECO:0000313" key="1">
    <source>
        <dbReference type="EMBL" id="GAP39333.1"/>
    </source>
</evidence>
<reference evidence="1" key="1">
    <citation type="journal article" date="2015" name="Genome Announc.">
        <title>Draft Genome Sequence of Anaerolineae Strain TC1, a Novel Isolate from a Methanogenic Wastewater Treatment System.</title>
        <authorList>
            <person name="Matsuura N."/>
            <person name="Tourlousse D.M."/>
            <person name="Sun L."/>
            <person name="Toyonaga M."/>
            <person name="Kuroda K."/>
            <person name="Ohashi A."/>
            <person name="Cruz R."/>
            <person name="Yamaguchi T."/>
            <person name="Sekiguchi Y."/>
        </authorList>
    </citation>
    <scope>NUCLEOTIDE SEQUENCE [LARGE SCALE GENOMIC DNA]</scope>
    <source>
        <strain evidence="1">TC1</strain>
    </source>
</reference>
<dbReference type="InterPro" id="IPR011042">
    <property type="entry name" value="6-blade_b-propeller_TolB-like"/>
</dbReference>
<sequence>MKKKTIKSLLLLMVGSLLILIAIAACSVFSVYQAVDPQNATLTALITPTSVEPTLDLKGNRVLEDQSCLITSLASISTFENAEDGGIFRWADDQNLFAFVAPENRYWGWFSGAAVVLDFRNNPKQPVEMITSGIHVFGDFAFSPDNSKLAFTAFRPSDNVYTVMVADLDSGLRTVTDLFPGLVADTDDFSSSKSVIEWVNETELRLTTSCGVDCERILVANTKSGTLSQQEEVRKKGHSGRTFPQHVIEYDDRLYPAMSKANWSPADTYVFYTDTQNKTWILNDRENYQFALPISGDTVLQSLWSADERFLALRFSEKISIYDVKCKQ</sequence>
<dbReference type="RefSeq" id="WP_152024192.1">
    <property type="nucleotide sequence ID" value="NZ_DF968179.1"/>
</dbReference>
<dbReference type="EMBL" id="DF968179">
    <property type="protein sequence ID" value="GAP39333.1"/>
    <property type="molecule type" value="Genomic_DNA"/>
</dbReference>
<evidence type="ECO:0000313" key="2">
    <source>
        <dbReference type="Proteomes" id="UP000053370"/>
    </source>
</evidence>
<evidence type="ECO:0008006" key="3">
    <source>
        <dbReference type="Google" id="ProtNLM"/>
    </source>
</evidence>
<protein>
    <recommendedName>
        <fullName evidence="3">Protein containing WD40-like beta propeller repeat</fullName>
    </recommendedName>
</protein>
<keyword evidence="2" id="KW-1185">Reference proteome</keyword>
<dbReference type="PROSITE" id="PS51257">
    <property type="entry name" value="PROKAR_LIPOPROTEIN"/>
    <property type="match status" value="1"/>
</dbReference>
<dbReference type="OrthoDB" id="155665at2"/>
<gene>
    <name evidence="1" type="ORF">ATC1_11261</name>
</gene>
<proteinExistence type="predicted"/>
<dbReference type="SUPFAM" id="SSF69322">
    <property type="entry name" value="Tricorn protease domain 2"/>
    <property type="match status" value="1"/>
</dbReference>
<dbReference type="Gene3D" id="2.120.10.30">
    <property type="entry name" value="TolB, C-terminal domain"/>
    <property type="match status" value="1"/>
</dbReference>
<organism evidence="1">
    <name type="scientific">Flexilinea flocculi</name>
    <dbReference type="NCBI Taxonomy" id="1678840"/>
    <lineage>
        <taxon>Bacteria</taxon>
        <taxon>Bacillati</taxon>
        <taxon>Chloroflexota</taxon>
        <taxon>Anaerolineae</taxon>
        <taxon>Anaerolineales</taxon>
        <taxon>Anaerolineaceae</taxon>
        <taxon>Flexilinea</taxon>
    </lineage>
</organism>
<accession>A0A0K8P9J4</accession>
<name>A0A0K8P9J4_9CHLR</name>